<dbReference type="InterPro" id="IPR013424">
    <property type="entry name" value="Ice-binding_C"/>
</dbReference>
<gene>
    <name evidence="3" type="ORF">C9I98_07930</name>
</gene>
<evidence type="ECO:0000313" key="4">
    <source>
        <dbReference type="Proteomes" id="UP000241771"/>
    </source>
</evidence>
<evidence type="ECO:0000259" key="2">
    <source>
        <dbReference type="Pfam" id="PF07589"/>
    </source>
</evidence>
<dbReference type="Pfam" id="PF07589">
    <property type="entry name" value="PEP-CTERM"/>
    <property type="match status" value="1"/>
</dbReference>
<dbReference type="OrthoDB" id="7107404at2"/>
<comment type="caution">
    <text evidence="3">The sequence shown here is derived from an EMBL/GenBank/DDBJ whole genome shotgun (WGS) entry which is preliminary data.</text>
</comment>
<keyword evidence="4" id="KW-1185">Reference proteome</keyword>
<reference evidence="3 4" key="1">
    <citation type="submission" date="2018-01" db="EMBL/GenBank/DDBJ databases">
        <title>Whole genome sequencing of Histamine producing bacteria.</title>
        <authorList>
            <person name="Butler K."/>
        </authorList>
    </citation>
    <scope>NUCLEOTIDE SEQUENCE [LARGE SCALE GENOMIC DNA]</scope>
    <source>
        <strain evidence="3 4">DSM 100436</strain>
    </source>
</reference>
<dbReference type="RefSeq" id="WP_036823709.1">
    <property type="nucleotide sequence ID" value="NZ_JGVO01000481.1"/>
</dbReference>
<organism evidence="3 4">
    <name type="scientific">Photobacterium sanctipauli</name>
    <dbReference type="NCBI Taxonomy" id="1342794"/>
    <lineage>
        <taxon>Bacteria</taxon>
        <taxon>Pseudomonadati</taxon>
        <taxon>Pseudomonadota</taxon>
        <taxon>Gammaproteobacteria</taxon>
        <taxon>Vibrionales</taxon>
        <taxon>Vibrionaceae</taxon>
        <taxon>Photobacterium</taxon>
    </lineage>
</organism>
<evidence type="ECO:0000313" key="3">
    <source>
        <dbReference type="EMBL" id="PSW20760.1"/>
    </source>
</evidence>
<sequence>MKLLPTLAATALLTTSFYSNALVIDFTDSTKWGTPASPQTQSYTSASGMTFNVQVQAFRNNGNPTNYTFNAGEAHSSCMAVTGLACNGDGLGVRNDEISGGSNNLQKIEVRFFDETNNPLSLDFLNVQFLDLFANEGQNNSQAEVATILFDTPPTTSVTGTATDRLGFASYDASGTSSSTLTALVLDIADTGFMDFSLAAITIDEGSDAFKVAEPASLALFGLGLLGFGYSSRQRKPNA</sequence>
<dbReference type="EMBL" id="PYMA01000003">
    <property type="protein sequence ID" value="PSW20760.1"/>
    <property type="molecule type" value="Genomic_DNA"/>
</dbReference>
<accession>A0A2T3NWU0</accession>
<name>A0A2T3NWU0_9GAMM</name>
<feature type="signal peptide" evidence="1">
    <location>
        <begin position="1"/>
        <end position="21"/>
    </location>
</feature>
<keyword evidence="1" id="KW-0732">Signal</keyword>
<dbReference type="Proteomes" id="UP000241771">
    <property type="component" value="Unassembled WGS sequence"/>
</dbReference>
<dbReference type="AlphaFoldDB" id="A0A2T3NWU0"/>
<proteinExistence type="predicted"/>
<evidence type="ECO:0000256" key="1">
    <source>
        <dbReference type="SAM" id="SignalP"/>
    </source>
</evidence>
<dbReference type="NCBIfam" id="TIGR02595">
    <property type="entry name" value="PEP_CTERM"/>
    <property type="match status" value="1"/>
</dbReference>
<feature type="domain" description="Ice-binding protein C-terminal" evidence="2">
    <location>
        <begin position="214"/>
        <end position="233"/>
    </location>
</feature>
<feature type="chain" id="PRO_5015544118" evidence="1">
    <location>
        <begin position="22"/>
        <end position="239"/>
    </location>
</feature>
<protein>
    <submittedName>
        <fullName evidence="3">PEP-CTERM sorting domain-containing protein</fullName>
    </submittedName>
</protein>